<organism evidence="1">
    <name type="scientific">Desulfovibrio sp. U5L</name>
    <dbReference type="NCBI Taxonomy" id="596152"/>
    <lineage>
        <taxon>Bacteria</taxon>
        <taxon>Pseudomonadati</taxon>
        <taxon>Thermodesulfobacteriota</taxon>
        <taxon>Desulfovibrionia</taxon>
        <taxon>Desulfovibrionales</taxon>
        <taxon>Desulfovibrionaceae</taxon>
        <taxon>Desulfovibrio</taxon>
    </lineage>
</organism>
<dbReference type="STRING" id="596152.DesU5LDRAFT_1924"/>
<proteinExistence type="predicted"/>
<dbReference type="eggNOG" id="ENOG502ZI7D">
    <property type="taxonomic scope" value="Bacteria"/>
</dbReference>
<sequence length="341" mass="37883">MGQTIYGDIPEEAGVNLSATFLEVGQPYMMVLNFAQHDVIPKNKSQRMKWRRYEPLPATPKVLQEGVTPKPGKLKTTDVYADLEEYGDLLTFSNRVTETHEDPVLDQFTTRLGESSGEMLENVAIAHFLAGTNAFHANGDTRAEVNTKVSKALLRKAIKALKVNRARFHTRMLKSTNGYGTVAIPPSYVGICHPAVTPDLQDIPGFKRVEDYGQTQAWDHEIGAFENVRFLEEDLMLPWEDMGGVVSAGLASTSGVKCDVYPILIFGKDAFGAVALKGYKSQVADSKGERILPVELKVIQPDRIDKSDPLGQRGFVGYRTWFACEILQDLWMTRLEVAATE</sequence>
<dbReference type="EMBL" id="JH600068">
    <property type="protein sequence ID" value="EIG53598.1"/>
    <property type="molecule type" value="Genomic_DNA"/>
</dbReference>
<dbReference type="NCBIfam" id="TIGR04387">
    <property type="entry name" value="capsid_maj_N4"/>
    <property type="match status" value="1"/>
</dbReference>
<accession>I2Q1E2</accession>
<name>I2Q1E2_9BACT</name>
<dbReference type="AlphaFoldDB" id="I2Q1E2"/>
<protein>
    <recommendedName>
        <fullName evidence="2">N4-gp56 family major capsid protein</fullName>
    </recommendedName>
</protein>
<dbReference type="HOGENOM" id="CLU_069778_0_0_7"/>
<evidence type="ECO:0000313" key="1">
    <source>
        <dbReference type="EMBL" id="EIG53598.1"/>
    </source>
</evidence>
<evidence type="ECO:0008006" key="2">
    <source>
        <dbReference type="Google" id="ProtNLM"/>
    </source>
</evidence>
<dbReference type="OrthoDB" id="1936242at2"/>
<gene>
    <name evidence="1" type="ORF">DesU5LDRAFT_1924</name>
</gene>
<reference evidence="1" key="1">
    <citation type="submission" date="2011-11" db="EMBL/GenBank/DDBJ databases">
        <title>Improved High-Quality Draft sequence of Desulfovibrio sp. U5L.</title>
        <authorList>
            <consortium name="US DOE Joint Genome Institute"/>
            <person name="Lucas S."/>
            <person name="Han J."/>
            <person name="Lapidus A."/>
            <person name="Cheng J.-F."/>
            <person name="Goodwin L."/>
            <person name="Pitluck S."/>
            <person name="Peters L."/>
            <person name="Ovchinnikova G."/>
            <person name="Held B."/>
            <person name="Detter J.C."/>
            <person name="Han C."/>
            <person name="Tapia R."/>
            <person name="Land M."/>
            <person name="Hauser L."/>
            <person name="Kyrpides N."/>
            <person name="Ivanova N."/>
            <person name="Pagani I."/>
            <person name="Gabster J."/>
            <person name="Walker C."/>
            <person name="Stolyar S."/>
            <person name="Stahl D."/>
            <person name="Arkin A."/>
            <person name="Dehal P."/>
            <person name="Hazen T."/>
            <person name="Woyke T."/>
        </authorList>
    </citation>
    <scope>NUCLEOTIDE SEQUENCE [LARGE SCALE GENOMIC DNA]</scope>
    <source>
        <strain evidence="1">U5L</strain>
    </source>
</reference>